<dbReference type="GO" id="GO:0060285">
    <property type="term" value="P:cilium-dependent cell motility"/>
    <property type="evidence" value="ECO:0007669"/>
    <property type="project" value="TreeGrafter"/>
</dbReference>
<evidence type="ECO:0000256" key="1">
    <source>
        <dbReference type="SAM" id="MobiDB-lite"/>
    </source>
</evidence>
<name>A0A7K6AFX9_ONYCO</name>
<dbReference type="Proteomes" id="UP000550309">
    <property type="component" value="Unassembled WGS sequence"/>
</dbReference>
<accession>A0A7K6AFX9</accession>
<dbReference type="GO" id="GO:0005858">
    <property type="term" value="C:axonemal dynein complex"/>
    <property type="evidence" value="ECO:0007669"/>
    <property type="project" value="InterPro"/>
</dbReference>
<dbReference type="AlphaFoldDB" id="A0A7K6AFX9"/>
<keyword evidence="4" id="KW-1185">Reference proteome</keyword>
<dbReference type="EMBL" id="VZRK01001013">
    <property type="protein sequence ID" value="NWU87916.1"/>
    <property type="molecule type" value="Genomic_DNA"/>
</dbReference>
<organism evidence="3 4">
    <name type="scientific">Onychorhynchus coronatus</name>
    <name type="common">Royal flycatcher</name>
    <dbReference type="NCBI Taxonomy" id="360224"/>
    <lineage>
        <taxon>Eukaryota</taxon>
        <taxon>Metazoa</taxon>
        <taxon>Chordata</taxon>
        <taxon>Craniata</taxon>
        <taxon>Vertebrata</taxon>
        <taxon>Euteleostomi</taxon>
        <taxon>Archelosauria</taxon>
        <taxon>Archosauria</taxon>
        <taxon>Dinosauria</taxon>
        <taxon>Saurischia</taxon>
        <taxon>Theropoda</taxon>
        <taxon>Coelurosauria</taxon>
        <taxon>Aves</taxon>
        <taxon>Neognathae</taxon>
        <taxon>Neoaves</taxon>
        <taxon>Telluraves</taxon>
        <taxon>Australaves</taxon>
        <taxon>Passeriformes</taxon>
        <taxon>Tyrannidae</taxon>
        <taxon>Onychorhynchus</taxon>
    </lineage>
</organism>
<evidence type="ECO:0000313" key="4">
    <source>
        <dbReference type="Proteomes" id="UP000550309"/>
    </source>
</evidence>
<feature type="non-terminal residue" evidence="3">
    <location>
        <position position="114"/>
    </location>
</feature>
<dbReference type="GO" id="GO:0070286">
    <property type="term" value="P:axonemal dynein complex assembly"/>
    <property type="evidence" value="ECO:0007669"/>
    <property type="project" value="InterPro"/>
</dbReference>
<proteinExistence type="predicted"/>
<gene>
    <name evidence="3" type="primary">Drc1</name>
    <name evidence="3" type="ORF">ONYCOR_R15461</name>
</gene>
<sequence length="114" mass="13089">PDPAEDGGSDSQKEELQSPRRLDIHRDEVLKILKEFLKDFDRLRDAEAAAAREALDVRDNSRDAEYWEALAHVIPEPTLKLWDALDVALLEYHRVLSRRAELLSQATVLQQQNS</sequence>
<dbReference type="PANTHER" id="PTHR21625:SF1">
    <property type="entry name" value="DYNEIN REGULATORY COMPLEX PROTEIN 1"/>
    <property type="match status" value="1"/>
</dbReference>
<feature type="domain" description="Dynein regulatory complex protein 1 C-terminal" evidence="2">
    <location>
        <begin position="65"/>
        <end position="114"/>
    </location>
</feature>
<dbReference type="InterPro" id="IPR029440">
    <property type="entry name" value="DRC1_C"/>
</dbReference>
<dbReference type="OrthoDB" id="10260459at2759"/>
<dbReference type="Pfam" id="PF14775">
    <property type="entry name" value="NYD-SP28_assoc"/>
    <property type="match status" value="1"/>
</dbReference>
<evidence type="ECO:0000313" key="3">
    <source>
        <dbReference type="EMBL" id="NWU87916.1"/>
    </source>
</evidence>
<evidence type="ECO:0000259" key="2">
    <source>
        <dbReference type="Pfam" id="PF14775"/>
    </source>
</evidence>
<feature type="compositionally biased region" description="Basic and acidic residues" evidence="1">
    <location>
        <begin position="11"/>
        <end position="21"/>
    </location>
</feature>
<protein>
    <submittedName>
        <fullName evidence="3">DRC1 protein</fullName>
    </submittedName>
</protein>
<dbReference type="InterPro" id="IPR039750">
    <property type="entry name" value="DRC1/DRC2"/>
</dbReference>
<reference evidence="3 4" key="1">
    <citation type="submission" date="2019-09" db="EMBL/GenBank/DDBJ databases">
        <title>Bird 10,000 Genomes (B10K) Project - Family phase.</title>
        <authorList>
            <person name="Zhang G."/>
        </authorList>
    </citation>
    <scope>NUCLEOTIDE SEQUENCE [LARGE SCALE GENOMIC DNA]</scope>
    <source>
        <strain evidence="3">B10K-DU-028-75</strain>
        <tissue evidence="3">Mixed tissue sample</tissue>
    </source>
</reference>
<dbReference type="GO" id="GO:0003352">
    <property type="term" value="P:regulation of cilium movement"/>
    <property type="evidence" value="ECO:0007669"/>
    <property type="project" value="TreeGrafter"/>
</dbReference>
<dbReference type="PANTHER" id="PTHR21625">
    <property type="entry name" value="NYD-SP28 PROTEIN"/>
    <property type="match status" value="1"/>
</dbReference>
<comment type="caution">
    <text evidence="3">The sequence shown here is derived from an EMBL/GenBank/DDBJ whole genome shotgun (WGS) entry which is preliminary data.</text>
</comment>
<feature type="region of interest" description="Disordered" evidence="1">
    <location>
        <begin position="1"/>
        <end position="21"/>
    </location>
</feature>
<feature type="non-terminal residue" evidence="3">
    <location>
        <position position="1"/>
    </location>
</feature>